<dbReference type="Proteomes" id="UP000249008">
    <property type="component" value="Chromosome 1"/>
</dbReference>
<evidence type="ECO:0000313" key="2">
    <source>
        <dbReference type="Proteomes" id="UP000249008"/>
    </source>
</evidence>
<protein>
    <submittedName>
        <fullName evidence="1">Uncharacterized protein</fullName>
    </submittedName>
</protein>
<dbReference type="AlphaFoldDB" id="A0AAX2JB90"/>
<name>A0AAX2JB90_9FUSO</name>
<dbReference type="EMBL" id="LS483487">
    <property type="protein sequence ID" value="SQJ04805.1"/>
    <property type="molecule type" value="Genomic_DNA"/>
</dbReference>
<dbReference type="RefSeq" id="WP_005982124.1">
    <property type="nucleotide sequence ID" value="NZ_CABKNW010000005.1"/>
</dbReference>
<reference evidence="1 2" key="1">
    <citation type="submission" date="2018-06" db="EMBL/GenBank/DDBJ databases">
        <authorList>
            <consortium name="Pathogen Informatics"/>
            <person name="Doyle S."/>
        </authorList>
    </citation>
    <scope>NUCLEOTIDE SEQUENCE [LARGE SCALE GENOMIC DNA]</scope>
    <source>
        <strain evidence="1 2">NCTC12112</strain>
    </source>
</reference>
<dbReference type="KEGG" id="ful:C4N20_00230"/>
<dbReference type="GeneID" id="78453217"/>
<gene>
    <name evidence="1" type="ORF">NCTC12112_01913</name>
</gene>
<organism evidence="1 2">
    <name type="scientific">Fusobacterium ulcerans</name>
    <dbReference type="NCBI Taxonomy" id="861"/>
    <lineage>
        <taxon>Bacteria</taxon>
        <taxon>Fusobacteriati</taxon>
        <taxon>Fusobacteriota</taxon>
        <taxon>Fusobacteriia</taxon>
        <taxon>Fusobacteriales</taxon>
        <taxon>Fusobacteriaceae</taxon>
        <taxon>Fusobacterium</taxon>
    </lineage>
</organism>
<evidence type="ECO:0000313" key="1">
    <source>
        <dbReference type="EMBL" id="SQJ04805.1"/>
    </source>
</evidence>
<proteinExistence type="predicted"/>
<accession>A0AAX2JB90</accession>
<sequence length="174" mass="20883">MEICYKIPKNSKLLKEYFERENRVKKAFEEMKNIIIKEYKIDLSKEKEMTFSTHFDFCIGSYLAKELGIENMISILGSDDWKVKDNDGNYRGQFGTLKRNTKLYKQFKQILGDLEYDFTKDNMSRILRGAYRYIEIEQYLYVVGVEEKISKDIIECGKRMKMSEFYKMLEEVKK</sequence>